<dbReference type="EMBL" id="VHJK01000001">
    <property type="protein sequence ID" value="TRD12266.1"/>
    <property type="molecule type" value="Genomic_DNA"/>
</dbReference>
<dbReference type="PANTHER" id="PTHR10434:SF64">
    <property type="entry name" value="1-ACYL-SN-GLYCEROL-3-PHOSPHATE ACYLTRANSFERASE-RELATED"/>
    <property type="match status" value="1"/>
</dbReference>
<evidence type="ECO:0000256" key="5">
    <source>
        <dbReference type="ARBA" id="ARBA00023315"/>
    </source>
</evidence>
<comment type="caution">
    <text evidence="8">The sequence shown here is derived from an EMBL/GenBank/DDBJ whole genome shotgun (WGS) entry which is preliminary data.</text>
</comment>
<dbReference type="RefSeq" id="WP_142788539.1">
    <property type="nucleotide sequence ID" value="NZ_VHJK01000001.1"/>
</dbReference>
<evidence type="ECO:0000313" key="9">
    <source>
        <dbReference type="Proteomes" id="UP000316343"/>
    </source>
</evidence>
<reference evidence="8 9" key="1">
    <citation type="submission" date="2019-06" db="EMBL/GenBank/DDBJ databases">
        <title>Erythrobacter insulae sp. nov., isolated from a tidal flat.</title>
        <authorList>
            <person name="Yoon J.-H."/>
        </authorList>
    </citation>
    <scope>NUCLEOTIDE SEQUENCE [LARGE SCALE GENOMIC DNA]</scope>
    <source>
        <strain evidence="8 9">JBTF-M21</strain>
    </source>
</reference>
<keyword evidence="6" id="KW-1133">Transmembrane helix</keyword>
<evidence type="ECO:0000259" key="7">
    <source>
        <dbReference type="SMART" id="SM00563"/>
    </source>
</evidence>
<keyword evidence="6" id="KW-0812">Transmembrane</keyword>
<protein>
    <submittedName>
        <fullName evidence="8">1-acyl-sn-glycerol-3-phosphate acyltransferase</fullName>
    </submittedName>
</protein>
<feature type="domain" description="Phospholipid/glycerol acyltransferase" evidence="7">
    <location>
        <begin position="97"/>
        <end position="211"/>
    </location>
</feature>
<dbReference type="SMART" id="SM00563">
    <property type="entry name" value="PlsC"/>
    <property type="match status" value="1"/>
</dbReference>
<evidence type="ECO:0000313" key="8">
    <source>
        <dbReference type="EMBL" id="TRD12266.1"/>
    </source>
</evidence>
<accession>A0A547PDQ2</accession>
<feature type="transmembrane region" description="Helical" evidence="6">
    <location>
        <begin position="40"/>
        <end position="61"/>
    </location>
</feature>
<dbReference type="CDD" id="cd07989">
    <property type="entry name" value="LPLAT_AGPAT-like"/>
    <property type="match status" value="1"/>
</dbReference>
<sequence length="314" mass="34691">MTDNAQDHGIGAPGSEIWNLRVKAARGDTTPLSFGGWFRVVVRSLALLALIIIFVPLHYLYRTFRYGSPFPMLFLRYAARVSGARVKVHGTHLKRDVFYVANHVSWLDILSMAGACGTAFVAKAELATAPLVGWLASLNRTVFVKREHRLGVAEQINALREALEDNWSVTVFPEGTTTDGHSLLPFKTSMLSVLEPPPPGVMVQPVLLDYGEVSEWIGWVGNETGINNAKRVLARRGTFELHMHFLEPFSPEDFRGRKAIGAESRRRIEEALCEALGKPVRQFAHDVPPVRYNAPTGAVGVGKINVEVPNDADL</sequence>
<keyword evidence="6" id="KW-0472">Membrane</keyword>
<dbReference type="InterPro" id="IPR002123">
    <property type="entry name" value="Plipid/glycerol_acylTrfase"/>
</dbReference>
<comment type="pathway">
    <text evidence="1">Lipid metabolism.</text>
</comment>
<dbReference type="SUPFAM" id="SSF69593">
    <property type="entry name" value="Glycerol-3-phosphate (1)-acyltransferase"/>
    <property type="match status" value="1"/>
</dbReference>
<evidence type="ECO:0000256" key="4">
    <source>
        <dbReference type="ARBA" id="ARBA00023098"/>
    </source>
</evidence>
<dbReference type="PANTHER" id="PTHR10434">
    <property type="entry name" value="1-ACYL-SN-GLYCEROL-3-PHOSPHATE ACYLTRANSFERASE"/>
    <property type="match status" value="1"/>
</dbReference>
<evidence type="ECO:0000256" key="6">
    <source>
        <dbReference type="SAM" id="Phobius"/>
    </source>
</evidence>
<dbReference type="Proteomes" id="UP000316343">
    <property type="component" value="Unassembled WGS sequence"/>
</dbReference>
<dbReference type="OrthoDB" id="9806880at2"/>
<gene>
    <name evidence="8" type="ORF">FGU71_10600</name>
</gene>
<evidence type="ECO:0000256" key="2">
    <source>
        <dbReference type="ARBA" id="ARBA00022516"/>
    </source>
</evidence>
<keyword evidence="4" id="KW-0443">Lipid metabolism</keyword>
<organism evidence="8 9">
    <name type="scientific">Erythrobacter insulae</name>
    <dbReference type="NCBI Taxonomy" id="2584124"/>
    <lineage>
        <taxon>Bacteria</taxon>
        <taxon>Pseudomonadati</taxon>
        <taxon>Pseudomonadota</taxon>
        <taxon>Alphaproteobacteria</taxon>
        <taxon>Sphingomonadales</taxon>
        <taxon>Erythrobacteraceae</taxon>
        <taxon>Erythrobacter/Porphyrobacter group</taxon>
        <taxon>Erythrobacter</taxon>
    </lineage>
</organism>
<dbReference type="AlphaFoldDB" id="A0A547PDQ2"/>
<evidence type="ECO:0000256" key="3">
    <source>
        <dbReference type="ARBA" id="ARBA00022679"/>
    </source>
</evidence>
<keyword evidence="5 8" id="KW-0012">Acyltransferase</keyword>
<dbReference type="GO" id="GO:0006654">
    <property type="term" value="P:phosphatidic acid biosynthetic process"/>
    <property type="evidence" value="ECO:0007669"/>
    <property type="project" value="TreeGrafter"/>
</dbReference>
<name>A0A547PDQ2_9SPHN</name>
<keyword evidence="9" id="KW-1185">Reference proteome</keyword>
<evidence type="ECO:0000256" key="1">
    <source>
        <dbReference type="ARBA" id="ARBA00005189"/>
    </source>
</evidence>
<proteinExistence type="predicted"/>
<dbReference type="GO" id="GO:0003841">
    <property type="term" value="F:1-acylglycerol-3-phosphate O-acyltransferase activity"/>
    <property type="evidence" value="ECO:0007669"/>
    <property type="project" value="TreeGrafter"/>
</dbReference>
<keyword evidence="3 8" id="KW-0808">Transferase</keyword>
<keyword evidence="2" id="KW-0444">Lipid biosynthesis</keyword>
<dbReference type="Pfam" id="PF01553">
    <property type="entry name" value="Acyltransferase"/>
    <property type="match status" value="1"/>
</dbReference>